<gene>
    <name evidence="1" type="ORF">GTP27_14565</name>
</gene>
<keyword evidence="2" id="KW-1185">Reference proteome</keyword>
<sequence>MENHHFNSMQAVVSAADVNERRLDKHRPVARALRGGSAAGADEVLVLAHGQVALWEQGRLCSQDYIDAWKELLQHPQRAAEILEERSSHAAALRQNSPFVASVRKFQALANAA</sequence>
<name>A0ABW9VLS5_9BURK</name>
<dbReference type="RefSeq" id="WP_161039889.1">
    <property type="nucleotide sequence ID" value="NZ_WWCM01000009.1"/>
</dbReference>
<accession>A0ABW9VLS5</accession>
<organism evidence="1 2">
    <name type="scientific">Duganella qianjiadongensis</name>
    <dbReference type="NCBI Taxonomy" id="2692176"/>
    <lineage>
        <taxon>Bacteria</taxon>
        <taxon>Pseudomonadati</taxon>
        <taxon>Pseudomonadota</taxon>
        <taxon>Betaproteobacteria</taxon>
        <taxon>Burkholderiales</taxon>
        <taxon>Oxalobacteraceae</taxon>
        <taxon>Telluria group</taxon>
        <taxon>Duganella</taxon>
    </lineage>
</organism>
<evidence type="ECO:0000313" key="1">
    <source>
        <dbReference type="EMBL" id="MYM40549.1"/>
    </source>
</evidence>
<comment type="caution">
    <text evidence="1">The sequence shown here is derived from an EMBL/GenBank/DDBJ whole genome shotgun (WGS) entry which is preliminary data.</text>
</comment>
<evidence type="ECO:0000313" key="2">
    <source>
        <dbReference type="Proteomes" id="UP000478090"/>
    </source>
</evidence>
<dbReference type="EMBL" id="WWCM01000009">
    <property type="protein sequence ID" value="MYM40549.1"/>
    <property type="molecule type" value="Genomic_DNA"/>
</dbReference>
<protein>
    <submittedName>
        <fullName evidence="1">Uncharacterized protein</fullName>
    </submittedName>
</protein>
<dbReference type="Proteomes" id="UP000478090">
    <property type="component" value="Unassembled WGS sequence"/>
</dbReference>
<reference evidence="1 2" key="1">
    <citation type="submission" date="2019-12" db="EMBL/GenBank/DDBJ databases">
        <title>Novel species isolated from a subtropical stream in China.</title>
        <authorList>
            <person name="Lu H."/>
        </authorList>
    </citation>
    <scope>NUCLEOTIDE SEQUENCE [LARGE SCALE GENOMIC DNA]</scope>
    <source>
        <strain evidence="1 2">CY13W</strain>
    </source>
</reference>
<proteinExistence type="predicted"/>